<keyword evidence="4" id="KW-1185">Reference proteome</keyword>
<organism evidence="3 4">
    <name type="scientific">Pyxidicoccus parkwayensis</name>
    <dbReference type="NCBI Taxonomy" id="2813578"/>
    <lineage>
        <taxon>Bacteria</taxon>
        <taxon>Pseudomonadati</taxon>
        <taxon>Myxococcota</taxon>
        <taxon>Myxococcia</taxon>
        <taxon>Myxococcales</taxon>
        <taxon>Cystobacterineae</taxon>
        <taxon>Myxococcaceae</taxon>
        <taxon>Pyxidicoccus</taxon>
    </lineage>
</organism>
<dbReference type="RefSeq" id="WP_206728438.1">
    <property type="nucleotide sequence ID" value="NZ_CP071090.1"/>
</dbReference>
<evidence type="ECO:0000256" key="2">
    <source>
        <dbReference type="SAM" id="SignalP"/>
    </source>
</evidence>
<sequence length="271" mass="29138">MGRNQLLKMHFRRFRLVHSILLLAALPASGVAAPPVFSEAAQGFQVELGLPGASTCVLFPKELRDPTSCEGIDLQHADSSRRHPAARAGAVLRYPDWNAMLAVMQLPGTSSDLDEEFMAQMVAANRSRAEKNGEESRPHGVEPGADFDMRLISGRKAYRYISIKQEGASNGWSHSLNYVVASGDRLYAVAISTAPENLSAVVASADALERGITTAPPHALPSKASLTLGEELEAWTAKRWRLGLALIGAFVSLGILVVLGYRAKGRAGPVR</sequence>
<accession>A0ABX7P8Y4</accession>
<protein>
    <recommendedName>
        <fullName evidence="5">Transmembrane protein</fullName>
    </recommendedName>
</protein>
<proteinExistence type="predicted"/>
<feature type="signal peptide" evidence="2">
    <location>
        <begin position="1"/>
        <end position="33"/>
    </location>
</feature>
<keyword evidence="1" id="KW-0472">Membrane</keyword>
<keyword evidence="1" id="KW-0812">Transmembrane</keyword>
<keyword evidence="1" id="KW-1133">Transmembrane helix</keyword>
<dbReference type="Proteomes" id="UP000662747">
    <property type="component" value="Chromosome"/>
</dbReference>
<evidence type="ECO:0000256" key="1">
    <source>
        <dbReference type="SAM" id="Phobius"/>
    </source>
</evidence>
<dbReference type="EMBL" id="CP071090">
    <property type="protein sequence ID" value="QSQ26897.1"/>
    <property type="molecule type" value="Genomic_DNA"/>
</dbReference>
<evidence type="ECO:0000313" key="3">
    <source>
        <dbReference type="EMBL" id="QSQ26897.1"/>
    </source>
</evidence>
<gene>
    <name evidence="3" type="ORF">JY651_19135</name>
</gene>
<reference evidence="3 4" key="1">
    <citation type="submission" date="2021-02" db="EMBL/GenBank/DDBJ databases">
        <title>De Novo genome assembly of isolated myxobacteria.</title>
        <authorList>
            <person name="Stevens D.C."/>
        </authorList>
    </citation>
    <scope>NUCLEOTIDE SEQUENCE [LARGE SCALE GENOMIC DNA]</scope>
    <source>
        <strain evidence="4">SCPEA02</strain>
    </source>
</reference>
<evidence type="ECO:0000313" key="4">
    <source>
        <dbReference type="Proteomes" id="UP000662747"/>
    </source>
</evidence>
<keyword evidence="2" id="KW-0732">Signal</keyword>
<name>A0ABX7P8Y4_9BACT</name>
<feature type="transmembrane region" description="Helical" evidence="1">
    <location>
        <begin position="240"/>
        <end position="261"/>
    </location>
</feature>
<evidence type="ECO:0008006" key="5">
    <source>
        <dbReference type="Google" id="ProtNLM"/>
    </source>
</evidence>
<feature type="chain" id="PRO_5046326990" description="Transmembrane protein" evidence="2">
    <location>
        <begin position="34"/>
        <end position="271"/>
    </location>
</feature>